<dbReference type="PANTHER" id="PTHR30537">
    <property type="entry name" value="HTH-TYPE TRANSCRIPTIONAL REGULATOR"/>
    <property type="match status" value="1"/>
</dbReference>
<dbReference type="InterPro" id="IPR036390">
    <property type="entry name" value="WH_DNA-bd_sf"/>
</dbReference>
<organism evidence="5">
    <name type="scientific">Ralstonia solanacearum</name>
    <name type="common">Pseudomonas solanacearum</name>
    <dbReference type="NCBI Taxonomy" id="305"/>
    <lineage>
        <taxon>Bacteria</taxon>
        <taxon>Pseudomonadati</taxon>
        <taxon>Pseudomonadota</taxon>
        <taxon>Betaproteobacteria</taxon>
        <taxon>Burkholderiales</taxon>
        <taxon>Burkholderiaceae</taxon>
        <taxon>Ralstonia</taxon>
        <taxon>Ralstonia solanacearum species complex</taxon>
    </lineage>
</organism>
<accession>A0A0S4V1I2</accession>
<dbReference type="InterPro" id="IPR005119">
    <property type="entry name" value="LysR_subst-bd"/>
</dbReference>
<dbReference type="FunFam" id="1.10.10.10:FF:000001">
    <property type="entry name" value="LysR family transcriptional regulator"/>
    <property type="match status" value="1"/>
</dbReference>
<sequence>MDSSHRVRAILSFVQAATTGSFAAAGRVLGISSAAVSKNVAGLEKALKVRLMNRTTRTLQLTEEGAVFLRQARLALEALDVAVDAVAAKRDEPTGRVRISTSAAFGRQQLMPMLPGLLARYPGLSVLVDFDDRIVDLVRDGYDLALRGGHMRDSVLVSRPVCRLNKILVASPGYLAHHAVPRMIEDLQQHKLVARRFLGGAVDAWSFQAQDGSITTLDPSDTAVLTLSAPEAVVEAAVDGIGIAQVGVHLAWDHLVSGKLKVVLRRQLHPGTYEMAIQYPHRALIAPRVRVVVDYLLEAFATNRALHVPLDSLDEFLA</sequence>
<keyword evidence="3" id="KW-0238">DNA-binding</keyword>
<dbReference type="GO" id="GO:0003700">
    <property type="term" value="F:DNA-binding transcription factor activity"/>
    <property type="evidence" value="ECO:0007669"/>
    <property type="project" value="InterPro"/>
</dbReference>
<evidence type="ECO:0000313" key="5">
    <source>
        <dbReference type="EMBL" id="CUV28379.1"/>
    </source>
</evidence>
<dbReference type="PANTHER" id="PTHR30537:SF72">
    <property type="entry name" value="LYSR FAMILY TRANSCRIPTIONAL REGULATOR"/>
    <property type="match status" value="1"/>
</dbReference>
<evidence type="ECO:0000256" key="2">
    <source>
        <dbReference type="ARBA" id="ARBA00023015"/>
    </source>
</evidence>
<keyword evidence="2" id="KW-0805">Transcription regulation</keyword>
<dbReference type="Gene3D" id="3.40.190.290">
    <property type="match status" value="1"/>
</dbReference>
<reference evidence="5" key="1">
    <citation type="submission" date="2015-10" db="EMBL/GenBank/DDBJ databases">
        <authorList>
            <person name="Gilbert D.G."/>
        </authorList>
    </citation>
    <scope>NUCLEOTIDE SEQUENCE</scope>
    <source>
        <strain evidence="5">Phyl III-seqv23</strain>
    </source>
</reference>
<dbReference type="SUPFAM" id="SSF46785">
    <property type="entry name" value="Winged helix' DNA-binding domain"/>
    <property type="match status" value="1"/>
</dbReference>
<evidence type="ECO:0000256" key="3">
    <source>
        <dbReference type="ARBA" id="ARBA00023125"/>
    </source>
</evidence>
<dbReference type="PROSITE" id="PS50931">
    <property type="entry name" value="HTH_LYSR"/>
    <property type="match status" value="1"/>
</dbReference>
<comment type="similarity">
    <text evidence="1">Belongs to the LysR transcriptional regulatory family.</text>
</comment>
<dbReference type="Pfam" id="PF03466">
    <property type="entry name" value="LysR_substrate"/>
    <property type="match status" value="1"/>
</dbReference>
<keyword evidence="4" id="KW-0804">Transcription</keyword>
<dbReference type="InterPro" id="IPR000847">
    <property type="entry name" value="LysR_HTH_N"/>
</dbReference>
<proteinExistence type="inferred from homology"/>
<dbReference type="GO" id="GO:0043565">
    <property type="term" value="F:sequence-specific DNA binding"/>
    <property type="evidence" value="ECO:0007669"/>
    <property type="project" value="TreeGrafter"/>
</dbReference>
<dbReference type="SUPFAM" id="SSF53850">
    <property type="entry name" value="Periplasmic binding protein-like II"/>
    <property type="match status" value="1"/>
</dbReference>
<dbReference type="GO" id="GO:0006351">
    <property type="term" value="P:DNA-templated transcription"/>
    <property type="evidence" value="ECO:0007669"/>
    <property type="project" value="TreeGrafter"/>
</dbReference>
<evidence type="ECO:0000256" key="4">
    <source>
        <dbReference type="ARBA" id="ARBA00023163"/>
    </source>
</evidence>
<gene>
    <name evidence="5" type="ORF">RUN1985_v1_210005</name>
</gene>
<dbReference type="InterPro" id="IPR058163">
    <property type="entry name" value="LysR-type_TF_proteobact-type"/>
</dbReference>
<dbReference type="CDD" id="cd08422">
    <property type="entry name" value="PBP2_CrgA_like"/>
    <property type="match status" value="1"/>
</dbReference>
<dbReference type="AlphaFoldDB" id="A0A0S4V1I2"/>
<name>A0A0S4V1I2_RALSL</name>
<dbReference type="Pfam" id="PF00126">
    <property type="entry name" value="HTH_1"/>
    <property type="match status" value="1"/>
</dbReference>
<dbReference type="InterPro" id="IPR036388">
    <property type="entry name" value="WH-like_DNA-bd_sf"/>
</dbReference>
<dbReference type="EMBL" id="LN899824">
    <property type="protein sequence ID" value="CUV28379.1"/>
    <property type="molecule type" value="Genomic_DNA"/>
</dbReference>
<protein>
    <submittedName>
        <fullName evidence="5">Putative transcription regulator protein</fullName>
    </submittedName>
</protein>
<dbReference type="Gene3D" id="1.10.10.10">
    <property type="entry name" value="Winged helix-like DNA-binding domain superfamily/Winged helix DNA-binding domain"/>
    <property type="match status" value="1"/>
</dbReference>
<evidence type="ECO:0000256" key="1">
    <source>
        <dbReference type="ARBA" id="ARBA00009437"/>
    </source>
</evidence>